<reference evidence="3" key="2">
    <citation type="submission" date="2013-12" db="EMBL/GenBank/DDBJ databases">
        <authorList>
            <person name="Yu Y."/>
            <person name="Lee S."/>
            <person name="de Baynast K."/>
            <person name="Wissotski M."/>
            <person name="Liu L."/>
            <person name="Talag J."/>
            <person name="Goicoechea J."/>
            <person name="Angelova A."/>
            <person name="Jetty R."/>
            <person name="Kudrna D."/>
            <person name="Golser W."/>
            <person name="Rivera L."/>
            <person name="Zhang J."/>
            <person name="Wing R."/>
        </authorList>
    </citation>
    <scope>NUCLEOTIDE SEQUENCE</scope>
</reference>
<organism evidence="2 3">
    <name type="scientific">Leersia perrieri</name>
    <dbReference type="NCBI Taxonomy" id="77586"/>
    <lineage>
        <taxon>Eukaryota</taxon>
        <taxon>Viridiplantae</taxon>
        <taxon>Streptophyta</taxon>
        <taxon>Embryophyta</taxon>
        <taxon>Tracheophyta</taxon>
        <taxon>Spermatophyta</taxon>
        <taxon>Magnoliopsida</taxon>
        <taxon>Liliopsida</taxon>
        <taxon>Poales</taxon>
        <taxon>Poaceae</taxon>
        <taxon>BOP clade</taxon>
        <taxon>Oryzoideae</taxon>
        <taxon>Oryzeae</taxon>
        <taxon>Oryzinae</taxon>
        <taxon>Leersia</taxon>
    </lineage>
</organism>
<reference evidence="2" key="3">
    <citation type="submission" date="2015-04" db="UniProtKB">
        <authorList>
            <consortium name="EnsemblPlants"/>
        </authorList>
    </citation>
    <scope>IDENTIFICATION</scope>
</reference>
<dbReference type="EnsemblPlants" id="LPERR03G06450.1">
    <property type="protein sequence ID" value="LPERR03G06450.1"/>
    <property type="gene ID" value="LPERR03G06450"/>
</dbReference>
<evidence type="ECO:0000313" key="2">
    <source>
        <dbReference type="EnsemblPlants" id="LPERR03G06450.1"/>
    </source>
</evidence>
<name>A0A0D9VQS1_9ORYZ</name>
<dbReference type="HOGENOM" id="CLU_1470241_0_0_1"/>
<dbReference type="Proteomes" id="UP000032180">
    <property type="component" value="Chromosome 3"/>
</dbReference>
<dbReference type="Gramene" id="LPERR03G06450.1">
    <property type="protein sequence ID" value="LPERR03G06450.1"/>
    <property type="gene ID" value="LPERR03G06450"/>
</dbReference>
<protein>
    <submittedName>
        <fullName evidence="2">Uncharacterized protein</fullName>
    </submittedName>
</protein>
<dbReference type="AlphaFoldDB" id="A0A0D9VQS1"/>
<sequence length="184" mass="22276">MFSPLLFRLQLRHSSDRDKIIDPRNFHPRLLLPQQTPQSSKKTTQASRRYWFTRRGLKIMGMAILHLGTRKVTGARIFCSTPLTFPFLPFFSPKIFKLKQKTKIEKFQIERKKKKRFKMTEKREKFQIVRKMQSLQLTEKEKKFQIKRMEKFQIGKKEKNSIRRKKVSKKRKGKFRMKQSEIAN</sequence>
<feature type="compositionally biased region" description="Basic residues" evidence="1">
    <location>
        <begin position="162"/>
        <end position="177"/>
    </location>
</feature>
<accession>A0A0D9VQS1</accession>
<keyword evidence="3" id="KW-1185">Reference proteome</keyword>
<reference evidence="2 3" key="1">
    <citation type="submission" date="2012-08" db="EMBL/GenBank/DDBJ databases">
        <title>Oryza genome evolution.</title>
        <authorList>
            <person name="Wing R.A."/>
        </authorList>
    </citation>
    <scope>NUCLEOTIDE SEQUENCE</scope>
</reference>
<evidence type="ECO:0000256" key="1">
    <source>
        <dbReference type="SAM" id="MobiDB-lite"/>
    </source>
</evidence>
<evidence type="ECO:0000313" key="3">
    <source>
        <dbReference type="Proteomes" id="UP000032180"/>
    </source>
</evidence>
<proteinExistence type="predicted"/>
<feature type="region of interest" description="Disordered" evidence="1">
    <location>
        <begin position="155"/>
        <end position="184"/>
    </location>
</feature>